<dbReference type="InterPro" id="IPR015797">
    <property type="entry name" value="NUDIX_hydrolase-like_dom_sf"/>
</dbReference>
<dbReference type="PANTHER" id="PTHR11839:SF18">
    <property type="entry name" value="NUDIX HYDROLASE DOMAIN-CONTAINING PROTEIN"/>
    <property type="match status" value="1"/>
</dbReference>
<comment type="caution">
    <text evidence="4">The sequence shown here is derived from an EMBL/GenBank/DDBJ whole genome shotgun (WGS) entry which is preliminary data.</text>
</comment>
<evidence type="ECO:0000313" key="4">
    <source>
        <dbReference type="EMBL" id="OGD74496.1"/>
    </source>
</evidence>
<dbReference type="PROSITE" id="PS51462">
    <property type="entry name" value="NUDIX"/>
    <property type="match status" value="1"/>
</dbReference>
<dbReference type="Pfam" id="PF00293">
    <property type="entry name" value="NUDIX"/>
    <property type="match status" value="1"/>
</dbReference>
<name>A0A1F5F4I1_9BACT</name>
<dbReference type="PROSITE" id="PS00893">
    <property type="entry name" value="NUDIX_BOX"/>
    <property type="match status" value="1"/>
</dbReference>
<dbReference type="GO" id="GO:0006753">
    <property type="term" value="P:nucleoside phosphate metabolic process"/>
    <property type="evidence" value="ECO:0007669"/>
    <property type="project" value="TreeGrafter"/>
</dbReference>
<dbReference type="CDD" id="cd03424">
    <property type="entry name" value="NUDIX_ADPRase_Nudt5_UGPPase_Nudt14"/>
    <property type="match status" value="1"/>
</dbReference>
<evidence type="ECO:0000313" key="5">
    <source>
        <dbReference type="Proteomes" id="UP000177187"/>
    </source>
</evidence>
<dbReference type="Proteomes" id="UP000177187">
    <property type="component" value="Unassembled WGS sequence"/>
</dbReference>
<comment type="cofactor">
    <cofactor evidence="1">
        <name>Mg(2+)</name>
        <dbReference type="ChEBI" id="CHEBI:18420"/>
    </cofactor>
</comment>
<dbReference type="GO" id="GO:0005829">
    <property type="term" value="C:cytosol"/>
    <property type="evidence" value="ECO:0007669"/>
    <property type="project" value="TreeGrafter"/>
</dbReference>
<organism evidence="4 5">
    <name type="scientific">Candidatus Coatesbacteria bacterium RBG_13_66_14</name>
    <dbReference type="NCBI Taxonomy" id="1817816"/>
    <lineage>
        <taxon>Bacteria</taxon>
        <taxon>Candidatus Coatesiibacteriota</taxon>
    </lineage>
</organism>
<protein>
    <recommendedName>
        <fullName evidence="3">Nudix hydrolase domain-containing protein</fullName>
    </recommendedName>
</protein>
<gene>
    <name evidence="4" type="ORF">A2Y64_01940</name>
</gene>
<dbReference type="PANTHER" id="PTHR11839">
    <property type="entry name" value="UDP/ADP-SUGAR PYROPHOSPHATASE"/>
    <property type="match status" value="1"/>
</dbReference>
<accession>A0A1F5F4I1</accession>
<dbReference type="Gene3D" id="3.90.79.10">
    <property type="entry name" value="Nucleoside Triphosphate Pyrophosphohydrolase"/>
    <property type="match status" value="1"/>
</dbReference>
<feature type="domain" description="Nudix hydrolase" evidence="3">
    <location>
        <begin position="19"/>
        <end position="150"/>
    </location>
</feature>
<dbReference type="EMBL" id="MFAF01000102">
    <property type="protein sequence ID" value="OGD74496.1"/>
    <property type="molecule type" value="Genomic_DNA"/>
</dbReference>
<dbReference type="GO" id="GO:0019693">
    <property type="term" value="P:ribose phosphate metabolic process"/>
    <property type="evidence" value="ECO:0007669"/>
    <property type="project" value="TreeGrafter"/>
</dbReference>
<dbReference type="STRING" id="1817816.A2Y64_01940"/>
<evidence type="ECO:0000256" key="1">
    <source>
        <dbReference type="ARBA" id="ARBA00001946"/>
    </source>
</evidence>
<dbReference type="InterPro" id="IPR020084">
    <property type="entry name" value="NUDIX_hydrolase_CS"/>
</dbReference>
<keyword evidence="2" id="KW-0378">Hydrolase</keyword>
<sequence length="163" mass="18179">MEVRVDEVRLANGKRSIRELVRVADAVLMLPLLVDGTVLLIRQYRKGPEVDLLELPAGKIDPGEDPLAAAHRELLEETGYRAGKMERLSGVYTCPGFCNELIHLYLATELRRERPRPDDDELIRLAPTPLAEVERMLGDGRLVDSKSVAALGLYFMRRADGSG</sequence>
<dbReference type="InterPro" id="IPR000086">
    <property type="entry name" value="NUDIX_hydrolase_dom"/>
</dbReference>
<dbReference type="GO" id="GO:0016787">
    <property type="term" value="F:hydrolase activity"/>
    <property type="evidence" value="ECO:0007669"/>
    <property type="project" value="UniProtKB-KW"/>
</dbReference>
<dbReference type="SUPFAM" id="SSF55811">
    <property type="entry name" value="Nudix"/>
    <property type="match status" value="1"/>
</dbReference>
<dbReference type="AlphaFoldDB" id="A0A1F5F4I1"/>
<proteinExistence type="predicted"/>
<reference evidence="4 5" key="1">
    <citation type="journal article" date="2016" name="Nat. Commun.">
        <title>Thousands of microbial genomes shed light on interconnected biogeochemical processes in an aquifer system.</title>
        <authorList>
            <person name="Anantharaman K."/>
            <person name="Brown C.T."/>
            <person name="Hug L.A."/>
            <person name="Sharon I."/>
            <person name="Castelle C.J."/>
            <person name="Probst A.J."/>
            <person name="Thomas B.C."/>
            <person name="Singh A."/>
            <person name="Wilkins M.J."/>
            <person name="Karaoz U."/>
            <person name="Brodie E.L."/>
            <person name="Williams K.H."/>
            <person name="Hubbard S.S."/>
            <person name="Banfield J.F."/>
        </authorList>
    </citation>
    <scope>NUCLEOTIDE SEQUENCE [LARGE SCALE GENOMIC DNA]</scope>
</reference>
<evidence type="ECO:0000259" key="3">
    <source>
        <dbReference type="PROSITE" id="PS51462"/>
    </source>
</evidence>
<evidence type="ECO:0000256" key="2">
    <source>
        <dbReference type="ARBA" id="ARBA00022801"/>
    </source>
</evidence>